<sequence>MDNAKQNNGISLFALIAMVITSAIGAGIFDLPTTLARAATPGVTLLTWGITGVGIMALALSLKNLVLFKPELEGVSDYARAGFGDYVGFVSGWGYWLSAWLGNIAFATMMMSAVGYFFPSFESGNSWQAVLVASLLSWFLTWFVARGVESAAAINAVVTVCKLVPLAAFALMAAISFKFDVFTAHFWSNFIVNTAGQVNFSGLTFTGPGSFMEQMKGCLMAMMWVFVGIEGAAMLASRAKKKSDAGKATVIGLISLLVIYVFLTMLPYGYLPQSELVKMKSPAILYLFQSMTGTLGGAFIALGMIITIFGAWISWTILPSEATSLMTKQQILPSWFGVMNKNNAPANSLWLTQGFIQIFLISILFTDQAYTFAYSLCTSAIIVCYFLVGAYQMKLGMQEKKAGWVVEGLVALAFQLMAILLAGLTYLWLTTVLYAIGLIFYFRARKEYGYEVSNHEKIASVVLTLVAIGAIIALATGFITI</sequence>
<dbReference type="OrthoDB" id="9762947at2"/>
<feature type="transmembrane region" description="Helical" evidence="9">
    <location>
        <begin position="349"/>
        <end position="366"/>
    </location>
</feature>
<feature type="transmembrane region" description="Helical" evidence="9">
    <location>
        <begin position="291"/>
        <end position="318"/>
    </location>
</feature>
<feature type="transmembrane region" description="Helical" evidence="9">
    <location>
        <begin position="151"/>
        <end position="174"/>
    </location>
</feature>
<name>A0A0R2JB60_9LACO</name>
<evidence type="ECO:0000256" key="6">
    <source>
        <dbReference type="ARBA" id="ARBA00022970"/>
    </source>
</evidence>
<dbReference type="PIRSF" id="PIRSF006060">
    <property type="entry name" value="AA_transporter"/>
    <property type="match status" value="1"/>
</dbReference>
<dbReference type="InterPro" id="IPR050367">
    <property type="entry name" value="APC_superfamily"/>
</dbReference>
<dbReference type="PATRIC" id="fig|1616.3.peg.1311"/>
<dbReference type="InterPro" id="IPR002293">
    <property type="entry name" value="AA/rel_permease1"/>
</dbReference>
<dbReference type="Gene3D" id="1.20.1740.10">
    <property type="entry name" value="Amino acid/polyamine transporter I"/>
    <property type="match status" value="1"/>
</dbReference>
<evidence type="ECO:0000313" key="11">
    <source>
        <dbReference type="Proteomes" id="UP000051655"/>
    </source>
</evidence>
<evidence type="ECO:0000256" key="9">
    <source>
        <dbReference type="SAM" id="Phobius"/>
    </source>
</evidence>
<dbReference type="EMBL" id="JQBP01000009">
    <property type="protein sequence ID" value="KRN74481.1"/>
    <property type="molecule type" value="Genomic_DNA"/>
</dbReference>
<evidence type="ECO:0000256" key="4">
    <source>
        <dbReference type="ARBA" id="ARBA00022475"/>
    </source>
</evidence>
<dbReference type="Proteomes" id="UP000051655">
    <property type="component" value="Unassembled WGS sequence"/>
</dbReference>
<dbReference type="Pfam" id="PF13520">
    <property type="entry name" value="AA_permease_2"/>
    <property type="match status" value="1"/>
</dbReference>
<keyword evidence="5 9" id="KW-0812">Transmembrane</keyword>
<dbReference type="PANTHER" id="PTHR42770:SF4">
    <property type="entry name" value="ARGININE_ORNITHINE ANTIPORTER-RELATED"/>
    <property type="match status" value="1"/>
</dbReference>
<dbReference type="GO" id="GO:0006865">
    <property type="term" value="P:amino acid transport"/>
    <property type="evidence" value="ECO:0007669"/>
    <property type="project" value="UniProtKB-KW"/>
</dbReference>
<dbReference type="GO" id="GO:0005886">
    <property type="term" value="C:plasma membrane"/>
    <property type="evidence" value="ECO:0007669"/>
    <property type="project" value="UniProtKB-SubCell"/>
</dbReference>
<protein>
    <submittedName>
        <fullName evidence="10">Arginine ornithine antiporter</fullName>
    </submittedName>
</protein>
<feature type="transmembrane region" description="Helical" evidence="9">
    <location>
        <begin position="12"/>
        <end position="31"/>
    </location>
</feature>
<evidence type="ECO:0000256" key="2">
    <source>
        <dbReference type="ARBA" id="ARBA00008220"/>
    </source>
</evidence>
<feature type="transmembrane region" description="Helical" evidence="9">
    <location>
        <begin position="426"/>
        <end position="442"/>
    </location>
</feature>
<keyword evidence="11" id="KW-1185">Reference proteome</keyword>
<organism evidence="10 11">
    <name type="scientific">Weissella kandleri</name>
    <dbReference type="NCBI Taxonomy" id="1616"/>
    <lineage>
        <taxon>Bacteria</taxon>
        <taxon>Bacillati</taxon>
        <taxon>Bacillota</taxon>
        <taxon>Bacilli</taxon>
        <taxon>Lactobacillales</taxon>
        <taxon>Lactobacillaceae</taxon>
        <taxon>Weissella</taxon>
    </lineage>
</organism>
<keyword evidence="3" id="KW-0813">Transport</keyword>
<evidence type="ECO:0000256" key="5">
    <source>
        <dbReference type="ARBA" id="ARBA00022692"/>
    </source>
</evidence>
<comment type="caution">
    <text evidence="10">The sequence shown here is derived from an EMBL/GenBank/DDBJ whole genome shotgun (WGS) entry which is preliminary data.</text>
</comment>
<keyword evidence="8 9" id="KW-0472">Membrane</keyword>
<feature type="transmembrane region" description="Helical" evidence="9">
    <location>
        <begin position="402"/>
        <end position="420"/>
    </location>
</feature>
<reference evidence="10 11" key="1">
    <citation type="journal article" date="2015" name="Genome Announc.">
        <title>Expanding the biotechnology potential of lactobacilli through comparative genomics of 213 strains and associated genera.</title>
        <authorList>
            <person name="Sun Z."/>
            <person name="Harris H.M."/>
            <person name="McCann A."/>
            <person name="Guo C."/>
            <person name="Argimon S."/>
            <person name="Zhang W."/>
            <person name="Yang X."/>
            <person name="Jeffery I.B."/>
            <person name="Cooney J.C."/>
            <person name="Kagawa T.F."/>
            <person name="Liu W."/>
            <person name="Song Y."/>
            <person name="Salvetti E."/>
            <person name="Wrobel A."/>
            <person name="Rasinkangas P."/>
            <person name="Parkhill J."/>
            <person name="Rea M.C."/>
            <person name="O'Sullivan O."/>
            <person name="Ritari J."/>
            <person name="Douillard F.P."/>
            <person name="Paul Ross R."/>
            <person name="Yang R."/>
            <person name="Briner A.E."/>
            <person name="Felis G.E."/>
            <person name="de Vos W.M."/>
            <person name="Barrangou R."/>
            <person name="Klaenhammer T.R."/>
            <person name="Caufield P.W."/>
            <person name="Cui Y."/>
            <person name="Zhang H."/>
            <person name="O'Toole P.W."/>
        </authorList>
    </citation>
    <scope>NUCLEOTIDE SEQUENCE [LARGE SCALE GENOMIC DNA]</scope>
    <source>
        <strain evidence="10 11">DSM 20593</strain>
    </source>
</reference>
<proteinExistence type="inferred from homology"/>
<feature type="transmembrane region" description="Helical" evidence="9">
    <location>
        <begin position="93"/>
        <end position="118"/>
    </location>
</feature>
<dbReference type="InterPro" id="IPR004754">
    <property type="entry name" value="Amino_acid_antiprt"/>
</dbReference>
<feature type="transmembrane region" description="Helical" evidence="9">
    <location>
        <begin position="43"/>
        <end position="62"/>
    </location>
</feature>
<evidence type="ECO:0000256" key="3">
    <source>
        <dbReference type="ARBA" id="ARBA00022448"/>
    </source>
</evidence>
<accession>A0A0R2JB60</accession>
<feature type="transmembrane region" description="Helical" evidence="9">
    <location>
        <begin position="219"/>
        <end position="236"/>
    </location>
</feature>
<keyword evidence="6" id="KW-0029">Amino-acid transport</keyword>
<evidence type="ECO:0000313" key="10">
    <source>
        <dbReference type="EMBL" id="KRN74481.1"/>
    </source>
</evidence>
<dbReference type="PANTHER" id="PTHR42770">
    <property type="entry name" value="AMINO ACID TRANSPORTER-RELATED"/>
    <property type="match status" value="1"/>
</dbReference>
<feature type="transmembrane region" description="Helical" evidence="9">
    <location>
        <begin position="125"/>
        <end position="145"/>
    </location>
</feature>
<keyword evidence="7 9" id="KW-1133">Transmembrane helix</keyword>
<keyword evidence="4" id="KW-1003">Cell membrane</keyword>
<gene>
    <name evidence="10" type="ORF">IV73_GL001278</name>
</gene>
<evidence type="ECO:0000256" key="8">
    <source>
        <dbReference type="ARBA" id="ARBA00023136"/>
    </source>
</evidence>
<comment type="subcellular location">
    <subcellularLocation>
        <location evidence="1">Cell membrane</location>
        <topology evidence="1">Multi-pass membrane protein</topology>
    </subcellularLocation>
</comment>
<comment type="similarity">
    <text evidence="2">Belongs to the amino acid-polyamine-organocation (APC) superfamily. Basic amino acid/polyamine antiporter (APA) (TC 2.A.3.2) family.</text>
</comment>
<dbReference type="AlphaFoldDB" id="A0A0R2JB60"/>
<dbReference type="STRING" id="1616.IV73_GL001278"/>
<dbReference type="RefSeq" id="WP_057756458.1">
    <property type="nucleotide sequence ID" value="NZ_JQBP01000009.1"/>
</dbReference>
<feature type="transmembrane region" description="Helical" evidence="9">
    <location>
        <begin position="372"/>
        <end position="390"/>
    </location>
</feature>
<feature type="transmembrane region" description="Helical" evidence="9">
    <location>
        <begin position="458"/>
        <end position="479"/>
    </location>
</feature>
<evidence type="ECO:0000256" key="1">
    <source>
        <dbReference type="ARBA" id="ARBA00004651"/>
    </source>
</evidence>
<evidence type="ECO:0000256" key="7">
    <source>
        <dbReference type="ARBA" id="ARBA00022989"/>
    </source>
</evidence>
<dbReference type="NCBIfam" id="TIGR00905">
    <property type="entry name" value="2A0302"/>
    <property type="match status" value="1"/>
</dbReference>
<feature type="transmembrane region" description="Helical" evidence="9">
    <location>
        <begin position="248"/>
        <end position="271"/>
    </location>
</feature>
<dbReference type="GO" id="GO:0022857">
    <property type="term" value="F:transmembrane transporter activity"/>
    <property type="evidence" value="ECO:0007669"/>
    <property type="project" value="InterPro"/>
</dbReference>